<feature type="signal peptide" evidence="1">
    <location>
        <begin position="1"/>
        <end position="31"/>
    </location>
</feature>
<keyword evidence="2" id="KW-0378">Hydrolase</keyword>
<dbReference type="InterPro" id="IPR036514">
    <property type="entry name" value="SGNH_hydro_sf"/>
</dbReference>
<proteinExistence type="predicted"/>
<sequence length="412" mass="42577">MSTKLRRLAAMMLHVLLVAVIGFAPVTEAFAQNSAVGIAGKAYKDAQLANTSAGISAAGGALTSDVGFVALPNLYSPQADALAEWIANMSISTMVQPNLFSGPPQVWLGGGTYTLNSDVSARIVSDGTGAAGVYKKIRVVPGSAYKVQFKVVGAASQTSVRAGAATTGAELFSRAVNAGDNVTYTNAFTPSTPDIYLNFGFGSSGADLTISEVVLTQTSVRPALLEWGNSIEAATGATIVANGYPGRLAAKFTPTRLSFPKGNGGDISTQILTRVTSQGSGLYPGNIHILGMLENDPANGVTAATTKANIATAITLLGPHYFIRSGLPNCVDSAAALNAQIVQLNADLKTLYGRRFIDINSALAAANDGSPGDLSDIAKGWTPRSLRFDAIHLNDAGYQVVADTIYAAIGRQ</sequence>
<dbReference type="Proteomes" id="UP001057520">
    <property type="component" value="Chromosome"/>
</dbReference>
<protein>
    <submittedName>
        <fullName evidence="2">SGNH/GDSL hydrolase family protein</fullName>
    </submittedName>
</protein>
<keyword evidence="1" id="KW-0732">Signal</keyword>
<evidence type="ECO:0000313" key="3">
    <source>
        <dbReference type="Proteomes" id="UP001057520"/>
    </source>
</evidence>
<keyword evidence="3" id="KW-1185">Reference proteome</keyword>
<organism evidence="2 3">
    <name type="scientific">Caulobacter segnis</name>
    <dbReference type="NCBI Taxonomy" id="88688"/>
    <lineage>
        <taxon>Bacteria</taxon>
        <taxon>Pseudomonadati</taxon>
        <taxon>Pseudomonadota</taxon>
        <taxon>Alphaproteobacteria</taxon>
        <taxon>Caulobacterales</taxon>
        <taxon>Caulobacteraceae</taxon>
        <taxon>Caulobacter</taxon>
    </lineage>
</organism>
<evidence type="ECO:0000313" key="2">
    <source>
        <dbReference type="EMBL" id="USQ97228.1"/>
    </source>
</evidence>
<gene>
    <name evidence="2" type="ORF">MZV50_06715</name>
</gene>
<feature type="chain" id="PRO_5046564986" evidence="1">
    <location>
        <begin position="32"/>
        <end position="412"/>
    </location>
</feature>
<dbReference type="EMBL" id="CP096040">
    <property type="protein sequence ID" value="USQ97228.1"/>
    <property type="molecule type" value="Genomic_DNA"/>
</dbReference>
<dbReference type="SUPFAM" id="SSF52266">
    <property type="entry name" value="SGNH hydrolase"/>
    <property type="match status" value="1"/>
</dbReference>
<evidence type="ECO:0000256" key="1">
    <source>
        <dbReference type="SAM" id="SignalP"/>
    </source>
</evidence>
<name>A0ABY4ZXE9_9CAUL</name>
<dbReference type="Gene3D" id="3.40.50.1110">
    <property type="entry name" value="SGNH hydrolase"/>
    <property type="match status" value="1"/>
</dbReference>
<dbReference type="GO" id="GO:0016787">
    <property type="term" value="F:hydrolase activity"/>
    <property type="evidence" value="ECO:0007669"/>
    <property type="project" value="UniProtKB-KW"/>
</dbReference>
<reference evidence="2 3" key="1">
    <citation type="submission" date="2022-04" db="EMBL/GenBank/DDBJ databases">
        <title>Genome sequence of soybean root-associated Caulobacter segnis RL271.</title>
        <authorList>
            <person name="Longley R."/>
            <person name="Bonito G."/>
            <person name="Trigodet F."/>
            <person name="Crosson S."/>
            <person name="Fiebig A."/>
        </authorList>
    </citation>
    <scope>NUCLEOTIDE SEQUENCE [LARGE SCALE GENOMIC DNA]</scope>
    <source>
        <strain evidence="2 3">RL271</strain>
    </source>
</reference>
<dbReference type="Gene3D" id="2.60.120.260">
    <property type="entry name" value="Galactose-binding domain-like"/>
    <property type="match status" value="1"/>
</dbReference>
<accession>A0ABY4ZXE9</accession>